<protein>
    <submittedName>
        <fullName evidence="2">Uncharacterized protein</fullName>
    </submittedName>
</protein>
<sequence>MLTAGCYISEPFLSVLLVEVRVVLLLSKILVTFLTVAMLAIVARRYGPAWAGVLAGFPLGSAITLYFIGYEQSAEFAADGARHALIGLAGSLMLAITYLYVSRRWHQPKAILMPVLLAPLAFLVTVAPLQYWQGEWWLNTVLILGFIWLARQRLRRVEDVNVVINRDNIWQRPVPAIFFRAGMATLSVVGITALAHWLSPSQAGLLAAFPVSFFPVLIILQLSYGAPVVAATVKQYPGGLVAMVIYIVLVGLTYPIAGLHWGTALSLAGATVYLLAYAITTRKLRA</sequence>
<evidence type="ECO:0000256" key="1">
    <source>
        <dbReference type="SAM" id="Phobius"/>
    </source>
</evidence>
<comment type="caution">
    <text evidence="2">The sequence shown here is derived from an EMBL/GenBank/DDBJ whole genome shotgun (WGS) entry which is preliminary data.</text>
</comment>
<evidence type="ECO:0000313" key="2">
    <source>
        <dbReference type="EMBL" id="GAA6144759.1"/>
    </source>
</evidence>
<keyword evidence="1" id="KW-0812">Transmembrane</keyword>
<keyword evidence="1" id="KW-0472">Membrane</keyword>
<organism evidence="2 3">
    <name type="scientific">Thalassolituus maritimus</name>
    <dbReference type="NCBI Taxonomy" id="484498"/>
    <lineage>
        <taxon>Bacteria</taxon>
        <taxon>Pseudomonadati</taxon>
        <taxon>Pseudomonadota</taxon>
        <taxon>Gammaproteobacteria</taxon>
        <taxon>Oceanospirillales</taxon>
        <taxon>Oceanospirillaceae</taxon>
        <taxon>Thalassolituus</taxon>
    </lineage>
</organism>
<keyword evidence="1" id="KW-1133">Transmembrane helix</keyword>
<feature type="transmembrane region" description="Helical" evidence="1">
    <location>
        <begin position="81"/>
        <end position="101"/>
    </location>
</feature>
<dbReference type="Proteomes" id="UP001481413">
    <property type="component" value="Unassembled WGS sequence"/>
</dbReference>
<feature type="transmembrane region" description="Helical" evidence="1">
    <location>
        <begin position="236"/>
        <end position="257"/>
    </location>
</feature>
<feature type="transmembrane region" description="Helical" evidence="1">
    <location>
        <begin position="20"/>
        <end position="42"/>
    </location>
</feature>
<feature type="transmembrane region" description="Helical" evidence="1">
    <location>
        <begin position="110"/>
        <end position="130"/>
    </location>
</feature>
<accession>A0ABP9ZX94</accession>
<name>A0ABP9ZX94_9GAMM</name>
<reference evidence="2 3" key="1">
    <citation type="submission" date="2024-04" db="EMBL/GenBank/DDBJ databases">
        <title>Draft genome sequence of Thalassolituus maritimus NBRC 116585.</title>
        <authorList>
            <person name="Miyakawa T."/>
            <person name="Kusuya Y."/>
            <person name="Miura T."/>
        </authorList>
    </citation>
    <scope>NUCLEOTIDE SEQUENCE [LARGE SCALE GENOMIC DNA]</scope>
    <source>
        <strain evidence="2 3">5NW40-0001</strain>
    </source>
</reference>
<feature type="transmembrane region" description="Helical" evidence="1">
    <location>
        <begin position="136"/>
        <end position="154"/>
    </location>
</feature>
<feature type="transmembrane region" description="Helical" evidence="1">
    <location>
        <begin position="263"/>
        <end position="280"/>
    </location>
</feature>
<feature type="transmembrane region" description="Helical" evidence="1">
    <location>
        <begin position="174"/>
        <end position="198"/>
    </location>
</feature>
<dbReference type="EMBL" id="BAABWH010000002">
    <property type="protein sequence ID" value="GAA6144759.1"/>
    <property type="molecule type" value="Genomic_DNA"/>
</dbReference>
<gene>
    <name evidence="2" type="ORF">NBRC116585_08760</name>
</gene>
<feature type="transmembrane region" description="Helical" evidence="1">
    <location>
        <begin position="49"/>
        <end position="69"/>
    </location>
</feature>
<proteinExistence type="predicted"/>
<evidence type="ECO:0000313" key="3">
    <source>
        <dbReference type="Proteomes" id="UP001481413"/>
    </source>
</evidence>
<feature type="transmembrane region" description="Helical" evidence="1">
    <location>
        <begin position="204"/>
        <end position="224"/>
    </location>
</feature>
<keyword evidence="3" id="KW-1185">Reference proteome</keyword>